<evidence type="ECO:0000313" key="3">
    <source>
        <dbReference type="Proteomes" id="UP000317550"/>
    </source>
</evidence>
<dbReference type="EMBL" id="CP041730">
    <property type="protein sequence ID" value="QDQ26898.1"/>
    <property type="molecule type" value="Genomic_DNA"/>
</dbReference>
<feature type="chain" id="PRO_5022100215" evidence="1">
    <location>
        <begin position="21"/>
        <end position="148"/>
    </location>
</feature>
<dbReference type="Gene3D" id="2.60.40.1890">
    <property type="entry name" value="PCu(A)C copper chaperone"/>
    <property type="match status" value="1"/>
</dbReference>
<dbReference type="Pfam" id="PF04314">
    <property type="entry name" value="PCuAC"/>
    <property type="match status" value="1"/>
</dbReference>
<dbReference type="OrthoDB" id="9796962at2"/>
<dbReference type="PANTHER" id="PTHR36302:SF1">
    <property type="entry name" value="COPPER CHAPERONE PCU(A)C"/>
    <property type="match status" value="1"/>
</dbReference>
<proteinExistence type="predicted"/>
<keyword evidence="1" id="KW-0732">Signal</keyword>
<accession>A0A516SFU5</accession>
<name>A0A516SFU5_9NEIS</name>
<dbReference type="PANTHER" id="PTHR36302">
    <property type="entry name" value="BLR7088 PROTEIN"/>
    <property type="match status" value="1"/>
</dbReference>
<organism evidence="2 3">
    <name type="scientific">Chitinimonas arctica</name>
    <dbReference type="NCBI Taxonomy" id="2594795"/>
    <lineage>
        <taxon>Bacteria</taxon>
        <taxon>Pseudomonadati</taxon>
        <taxon>Pseudomonadota</taxon>
        <taxon>Betaproteobacteria</taxon>
        <taxon>Neisseriales</taxon>
        <taxon>Chitinibacteraceae</taxon>
        <taxon>Chitinimonas</taxon>
    </lineage>
</organism>
<feature type="signal peptide" evidence="1">
    <location>
        <begin position="1"/>
        <end position="20"/>
    </location>
</feature>
<reference evidence="3" key="1">
    <citation type="submission" date="2019-07" db="EMBL/GenBank/DDBJ databases">
        <title>Chitinimonas sp. nov., isolated from Ny-Alesund, arctica soil.</title>
        <authorList>
            <person name="Xu Q."/>
            <person name="Peng F."/>
        </authorList>
    </citation>
    <scope>NUCLEOTIDE SEQUENCE [LARGE SCALE GENOMIC DNA]</scope>
    <source>
        <strain evidence="3">R3-44</strain>
    </source>
</reference>
<dbReference type="KEGG" id="cari:FNU76_11300"/>
<dbReference type="InterPro" id="IPR058248">
    <property type="entry name" value="Lxx211020-like"/>
</dbReference>
<evidence type="ECO:0000256" key="1">
    <source>
        <dbReference type="SAM" id="SignalP"/>
    </source>
</evidence>
<dbReference type="SUPFAM" id="SSF110087">
    <property type="entry name" value="DR1885-like metal-binding protein"/>
    <property type="match status" value="1"/>
</dbReference>
<dbReference type="PROSITE" id="PS51257">
    <property type="entry name" value="PROKAR_LIPOPROTEIN"/>
    <property type="match status" value="1"/>
</dbReference>
<evidence type="ECO:0000313" key="2">
    <source>
        <dbReference type="EMBL" id="QDQ26898.1"/>
    </source>
</evidence>
<dbReference type="InterPro" id="IPR007410">
    <property type="entry name" value="LpqE-like"/>
</dbReference>
<sequence>MKIRSLAFLLALAFPLAASACEVVVSKAWAKATAPGQPAAGAYFDIASGHSAKVVAVQSPAAAMVELHETKMEAGVMKMRQLDGLDLPAGKTVSLKPGGTHVMLMQLKAPLKAGAKLPLQLTVEQGGKRHMVNVEADIRAMGAEQALR</sequence>
<keyword evidence="3" id="KW-1185">Reference proteome</keyword>
<protein>
    <submittedName>
        <fullName evidence="2">Copper chaperone PCu(A)C</fullName>
    </submittedName>
</protein>
<dbReference type="AlphaFoldDB" id="A0A516SFU5"/>
<dbReference type="InterPro" id="IPR036182">
    <property type="entry name" value="PCuAC_sf"/>
</dbReference>
<dbReference type="RefSeq" id="WP_144278291.1">
    <property type="nucleotide sequence ID" value="NZ_CP041730.1"/>
</dbReference>
<dbReference type="Proteomes" id="UP000317550">
    <property type="component" value="Chromosome"/>
</dbReference>
<gene>
    <name evidence="2" type="ORF">FNU76_11300</name>
</gene>